<evidence type="ECO:0000256" key="1">
    <source>
        <dbReference type="ARBA" id="ARBA00010634"/>
    </source>
</evidence>
<dbReference type="EMBL" id="QZMU01000002">
    <property type="protein sequence ID" value="RRQ20106.1"/>
    <property type="molecule type" value="Genomic_DNA"/>
</dbReference>
<keyword evidence="4" id="KW-0449">Lipoprotein</keyword>
<evidence type="ECO:0000256" key="2">
    <source>
        <dbReference type="ARBA" id="ARBA00022729"/>
    </source>
</evidence>
<evidence type="ECO:0000313" key="5">
    <source>
        <dbReference type="Proteomes" id="UP000287798"/>
    </source>
</evidence>
<dbReference type="AlphaFoldDB" id="A0A426QED4"/>
<gene>
    <name evidence="4" type="ORF">D6C00_15270</name>
</gene>
<dbReference type="InterPro" id="IPR007428">
    <property type="entry name" value="MlaA"/>
</dbReference>
<reference evidence="4 5" key="1">
    <citation type="journal article" date="2010" name="Int. J. Syst. Evol. Microbiol.">
        <title>Thiohalobacter thiocyanaticus gen. nov., sp. nov., a moderately halophilic, sulfur-oxidizing gammaproteobacterium from hypersaline lakes, that utilizes thiocyanate.</title>
        <authorList>
            <person name="Sorokin D.Y."/>
            <person name="Kovaleva O.L."/>
            <person name="Tourova T.P."/>
            <person name="Muyzer G."/>
        </authorList>
    </citation>
    <scope>NUCLEOTIDE SEQUENCE [LARGE SCALE GENOMIC DNA]</scope>
    <source>
        <strain evidence="4 5">Hrh1</strain>
    </source>
</reference>
<comment type="caution">
    <text evidence="4">The sequence shown here is derived from an EMBL/GenBank/DDBJ whole genome shotgun (WGS) entry which is preliminary data.</text>
</comment>
<feature type="signal peptide" evidence="3">
    <location>
        <begin position="1"/>
        <end position="18"/>
    </location>
</feature>
<dbReference type="Proteomes" id="UP000287798">
    <property type="component" value="Unassembled WGS sequence"/>
</dbReference>
<comment type="similarity">
    <text evidence="1">Belongs to the MlaA family.</text>
</comment>
<dbReference type="PANTHER" id="PTHR30035:SF3">
    <property type="entry name" value="INTERMEMBRANE PHOSPHOLIPID TRANSPORT SYSTEM LIPOPROTEIN MLAA"/>
    <property type="match status" value="1"/>
</dbReference>
<evidence type="ECO:0000256" key="3">
    <source>
        <dbReference type="SAM" id="SignalP"/>
    </source>
</evidence>
<protein>
    <submittedName>
        <fullName evidence="4">VacJ family lipoprotein</fullName>
    </submittedName>
</protein>
<proteinExistence type="inferred from homology"/>
<dbReference type="GO" id="GO:0016020">
    <property type="term" value="C:membrane"/>
    <property type="evidence" value="ECO:0007669"/>
    <property type="project" value="InterPro"/>
</dbReference>
<feature type="chain" id="PRO_5019278341" evidence="3">
    <location>
        <begin position="19"/>
        <end position="242"/>
    </location>
</feature>
<dbReference type="PANTHER" id="PTHR30035">
    <property type="entry name" value="LIPOPROTEIN VACJ-RELATED"/>
    <property type="match status" value="1"/>
</dbReference>
<keyword evidence="5" id="KW-1185">Reference proteome</keyword>
<keyword evidence="2 3" id="KW-0732">Signal</keyword>
<sequence>MQGACSSFLLRLFLPLLAAVLGAGCAVVAPEDEVSDPLEPVNRAVYQFNEHFDRYLLKPVAEGYQDYVPAPARRHVSNFYSNLGEPLTATNAVLQGKFEQGAGDSTRFIFNSTFGVLGLFDVATPMGLQRHDEDFGQTFARWGFGEGWYLVLPFLGPSTVRDTVGMVPDGYLSPLYYVDDESWQYGLVALRVVDTRARLLGASRMRDTAALDGYLFTREAYRQHRWNRIHDGSPPPPDFDLD</sequence>
<dbReference type="OrthoDB" id="9785326at2"/>
<dbReference type="PRINTS" id="PR01805">
    <property type="entry name" value="VACJLIPOPROT"/>
</dbReference>
<name>A0A426QED4_9GAMM</name>
<accession>A0A426QED4</accession>
<evidence type="ECO:0000313" key="4">
    <source>
        <dbReference type="EMBL" id="RRQ20106.1"/>
    </source>
</evidence>
<organism evidence="4 5">
    <name type="scientific">Thiohalobacter thiocyanaticus</name>
    <dbReference type="NCBI Taxonomy" id="585455"/>
    <lineage>
        <taxon>Bacteria</taxon>
        <taxon>Pseudomonadati</taxon>
        <taxon>Pseudomonadota</taxon>
        <taxon>Gammaproteobacteria</taxon>
        <taxon>Thiohalobacterales</taxon>
        <taxon>Thiohalobacteraceae</taxon>
        <taxon>Thiohalobacter</taxon>
    </lineage>
</organism>
<dbReference type="Pfam" id="PF04333">
    <property type="entry name" value="MlaA"/>
    <property type="match status" value="1"/>
</dbReference>
<dbReference type="GO" id="GO:0120010">
    <property type="term" value="P:intermembrane phospholipid transfer"/>
    <property type="evidence" value="ECO:0007669"/>
    <property type="project" value="TreeGrafter"/>
</dbReference>